<keyword evidence="2" id="KW-0472">Membrane</keyword>
<evidence type="ECO:0000313" key="4">
    <source>
        <dbReference type="Proteomes" id="UP001500449"/>
    </source>
</evidence>
<feature type="transmembrane region" description="Helical" evidence="2">
    <location>
        <begin position="61"/>
        <end position="80"/>
    </location>
</feature>
<dbReference type="Proteomes" id="UP001500449">
    <property type="component" value="Unassembled WGS sequence"/>
</dbReference>
<evidence type="ECO:0000313" key="3">
    <source>
        <dbReference type="EMBL" id="GAA1835033.1"/>
    </source>
</evidence>
<evidence type="ECO:0000256" key="1">
    <source>
        <dbReference type="SAM" id="MobiDB-lite"/>
    </source>
</evidence>
<organism evidence="3 4">
    <name type="scientific">Pseudonocardia ailaonensis</name>
    <dbReference type="NCBI Taxonomy" id="367279"/>
    <lineage>
        <taxon>Bacteria</taxon>
        <taxon>Bacillati</taxon>
        <taxon>Actinomycetota</taxon>
        <taxon>Actinomycetes</taxon>
        <taxon>Pseudonocardiales</taxon>
        <taxon>Pseudonocardiaceae</taxon>
        <taxon>Pseudonocardia</taxon>
    </lineage>
</organism>
<reference evidence="3 4" key="1">
    <citation type="journal article" date="2019" name="Int. J. Syst. Evol. Microbiol.">
        <title>The Global Catalogue of Microorganisms (GCM) 10K type strain sequencing project: providing services to taxonomists for standard genome sequencing and annotation.</title>
        <authorList>
            <consortium name="The Broad Institute Genomics Platform"/>
            <consortium name="The Broad Institute Genome Sequencing Center for Infectious Disease"/>
            <person name="Wu L."/>
            <person name="Ma J."/>
        </authorList>
    </citation>
    <scope>NUCLEOTIDE SEQUENCE [LARGE SCALE GENOMIC DNA]</scope>
    <source>
        <strain evidence="3 4">JCM 16009</strain>
    </source>
</reference>
<keyword evidence="4" id="KW-1185">Reference proteome</keyword>
<accession>A0ABN2MRX4</accession>
<name>A0ABN2MRX4_9PSEU</name>
<keyword evidence="2" id="KW-0812">Transmembrane</keyword>
<comment type="caution">
    <text evidence="3">The sequence shown here is derived from an EMBL/GenBank/DDBJ whole genome shotgun (WGS) entry which is preliminary data.</text>
</comment>
<dbReference type="EMBL" id="BAAAQK010000003">
    <property type="protein sequence ID" value="GAA1835033.1"/>
    <property type="molecule type" value="Genomic_DNA"/>
</dbReference>
<feature type="region of interest" description="Disordered" evidence="1">
    <location>
        <begin position="1"/>
        <end position="25"/>
    </location>
</feature>
<feature type="transmembrane region" description="Helical" evidence="2">
    <location>
        <begin position="124"/>
        <end position="143"/>
    </location>
</feature>
<gene>
    <name evidence="3" type="ORF">GCM10009836_11720</name>
</gene>
<feature type="compositionally biased region" description="Low complexity" evidence="1">
    <location>
        <begin position="16"/>
        <end position="25"/>
    </location>
</feature>
<sequence length="157" mass="15465">MEGTGGRGKSAPRARTGGPTLVPVTTPPTGLLSPPKLLLGLVCASVVAHAGLAVVGGALWAQVMSAVLALAALAIVALLLQRPVPHTVLATALYGMVGVASFLAVLGAALAAGGSPVAGWVGPWGIAAVIVDSSAVRISAAVLRRAEREQQSRGPAT</sequence>
<evidence type="ECO:0000256" key="2">
    <source>
        <dbReference type="SAM" id="Phobius"/>
    </source>
</evidence>
<proteinExistence type="predicted"/>
<protein>
    <recommendedName>
        <fullName evidence="5">Superfamily IV 4 TMS phage holin</fullName>
    </recommendedName>
</protein>
<feature type="transmembrane region" description="Helical" evidence="2">
    <location>
        <begin position="92"/>
        <end position="112"/>
    </location>
</feature>
<evidence type="ECO:0008006" key="5">
    <source>
        <dbReference type="Google" id="ProtNLM"/>
    </source>
</evidence>
<keyword evidence="2" id="KW-1133">Transmembrane helix</keyword>